<dbReference type="AlphaFoldDB" id="A0A0E3B3M3"/>
<organism evidence="1">
    <name type="scientific">Leptospira borgpetersenii serovar Ballum</name>
    <dbReference type="NCBI Taxonomy" id="280505"/>
    <lineage>
        <taxon>Bacteria</taxon>
        <taxon>Pseudomonadati</taxon>
        <taxon>Spirochaetota</taxon>
        <taxon>Spirochaetia</taxon>
        <taxon>Leptospirales</taxon>
        <taxon>Leptospiraceae</taxon>
        <taxon>Leptospira</taxon>
    </lineage>
</organism>
<dbReference type="GeneID" id="61173169"/>
<dbReference type="Proteomes" id="UP000058857">
    <property type="component" value="Chromosome 1"/>
</dbReference>
<proteinExistence type="predicted"/>
<accession>A0A0E3B3M3</accession>
<reference evidence="1 2" key="1">
    <citation type="journal article" date="2015" name="PLoS Negl. Trop. Dis.">
        <title>Distribution of Plasmids in Distinct Leptospira Pathogenic Species.</title>
        <authorList>
            <person name="Wang Y."/>
            <person name="Zhuang X."/>
            <person name="Zhong Y."/>
            <person name="Zhang C."/>
            <person name="Zhang Y."/>
            <person name="Zeng L."/>
            <person name="Zhu Y."/>
            <person name="He P."/>
            <person name="Dong K."/>
            <person name="Pal U."/>
            <person name="Guo X."/>
            <person name="Qin J."/>
        </authorList>
    </citation>
    <scope>NUCLEOTIDE SEQUENCE [LARGE SCALE GENOMIC DNA]</scope>
    <source>
        <strain evidence="1 2">56604</strain>
    </source>
</reference>
<name>A0A0E3B3M3_LEPBO</name>
<evidence type="ECO:0000313" key="1">
    <source>
        <dbReference type="EMBL" id="ALO27484.1"/>
    </source>
</evidence>
<protein>
    <submittedName>
        <fullName evidence="1">Uncharacterized protein</fullName>
    </submittedName>
</protein>
<dbReference type="RefSeq" id="WP_002734173.1">
    <property type="nucleotide sequence ID" value="NZ_CP012029.1"/>
</dbReference>
<gene>
    <name evidence="1" type="ORF">LBBP_03286</name>
</gene>
<dbReference type="EMBL" id="CP012029">
    <property type="protein sequence ID" value="ALO27484.1"/>
    <property type="molecule type" value="Genomic_DNA"/>
</dbReference>
<evidence type="ECO:0000313" key="2">
    <source>
        <dbReference type="Proteomes" id="UP000058857"/>
    </source>
</evidence>
<dbReference type="PATRIC" id="fig|280505.15.peg.3209"/>
<sequence>MEKKFSFLLILLPVLFFTINSCSRVWNIGILNQKDNKVTLVLKLRIPVLQHHFQSWITGTEFHSGNLQLPFLDLRNWFRVKSGSITYWSNCWSNQSKFEEKIQLRNIRYNEDRGEVSLELSPKYAYFIDWSNNNNDPRSLIYSYSEIRVESSVGKIAYSGEEILNAFQYDEDCECFLMTLK</sequence>